<dbReference type="RefSeq" id="WP_359268338.1">
    <property type="nucleotide sequence ID" value="NZ_JBEZNA010000004.1"/>
</dbReference>
<feature type="region of interest" description="Disordered" evidence="1">
    <location>
        <begin position="263"/>
        <end position="294"/>
    </location>
</feature>
<accession>A0ABV3EJ71</accession>
<dbReference type="Gene3D" id="3.90.1530.10">
    <property type="entry name" value="Conserved hypothetical protein from pyrococcus furiosus pfu- 392566-001, ParB domain"/>
    <property type="match status" value="1"/>
</dbReference>
<dbReference type="PANTHER" id="PTHR33375">
    <property type="entry name" value="CHROMOSOME-PARTITIONING PROTEIN PARB-RELATED"/>
    <property type="match status" value="1"/>
</dbReference>
<reference evidence="3 4" key="1">
    <citation type="submission" date="2024-06" db="EMBL/GenBank/DDBJ databases">
        <title>The Natural Products Discovery Center: Release of the First 8490 Sequenced Strains for Exploring Actinobacteria Biosynthetic Diversity.</title>
        <authorList>
            <person name="Kalkreuter E."/>
            <person name="Kautsar S.A."/>
            <person name="Yang D."/>
            <person name="Bader C.D."/>
            <person name="Teijaro C.N."/>
            <person name="Fluegel L."/>
            <person name="Davis C.M."/>
            <person name="Simpson J.R."/>
            <person name="Lauterbach L."/>
            <person name="Steele A.D."/>
            <person name="Gui C."/>
            <person name="Meng S."/>
            <person name="Li G."/>
            <person name="Viehrig K."/>
            <person name="Ye F."/>
            <person name="Su P."/>
            <person name="Kiefer A.F."/>
            <person name="Nichols A."/>
            <person name="Cepeda A.J."/>
            <person name="Yan W."/>
            <person name="Fan B."/>
            <person name="Jiang Y."/>
            <person name="Adhikari A."/>
            <person name="Zheng C.-J."/>
            <person name="Schuster L."/>
            <person name="Cowan T.M."/>
            <person name="Smanski M.J."/>
            <person name="Chevrette M.G."/>
            <person name="De Carvalho L.P.S."/>
            <person name="Shen B."/>
        </authorList>
    </citation>
    <scope>NUCLEOTIDE SEQUENCE [LARGE SCALE GENOMIC DNA]</scope>
    <source>
        <strain evidence="3 4">NPDC048117</strain>
    </source>
</reference>
<feature type="domain" description="ParB-like N-terminal" evidence="2">
    <location>
        <begin position="9"/>
        <end position="92"/>
    </location>
</feature>
<sequence length="294" mass="30328">MPQLVQKVVQAPVDSLTLHPDNPRTGNVEAIKASIEANGQFAPIVVQKSTKHVLSGNHTLLAVRELGWEKIPAVFVDVDDEHARRILLAANRTHDLGSYDDDQLRDLLASLDTFEGTGYGQEDLDELLKVTGQLAEQATDFLTPFSHAAPAPAAGAPAAAAPGAPATPGQDDAPSGPVFTGPPNPIHTGPAPYAGPGAPAPAGQGAQLPPPPALAALQWVVTLPQRETIRAALRHAQDTNGLETGAEALHRVAVTYLAAVGVEDPSAAPGGSQDAPETSSDKSDDTGSEKPANA</sequence>
<evidence type="ECO:0000259" key="2">
    <source>
        <dbReference type="SMART" id="SM00470"/>
    </source>
</evidence>
<organism evidence="3 4">
    <name type="scientific">Streptomyces chilikensis</name>
    <dbReference type="NCBI Taxonomy" id="1194079"/>
    <lineage>
        <taxon>Bacteria</taxon>
        <taxon>Bacillati</taxon>
        <taxon>Actinomycetota</taxon>
        <taxon>Actinomycetes</taxon>
        <taxon>Kitasatosporales</taxon>
        <taxon>Streptomycetaceae</taxon>
        <taxon>Streptomyces</taxon>
    </lineage>
</organism>
<dbReference type="SMART" id="SM00470">
    <property type="entry name" value="ParB"/>
    <property type="match status" value="1"/>
</dbReference>
<proteinExistence type="predicted"/>
<feature type="compositionally biased region" description="Basic and acidic residues" evidence="1">
    <location>
        <begin position="279"/>
        <end position="288"/>
    </location>
</feature>
<dbReference type="SUPFAM" id="SSF110849">
    <property type="entry name" value="ParB/Sulfiredoxin"/>
    <property type="match status" value="1"/>
</dbReference>
<gene>
    <name evidence="3" type="ORF">AB0D95_02995</name>
</gene>
<keyword evidence="4" id="KW-1185">Reference proteome</keyword>
<protein>
    <submittedName>
        <fullName evidence="3">ParB/RepB/Spo0J family partition protein</fullName>
    </submittedName>
</protein>
<dbReference type="PANTHER" id="PTHR33375:SF1">
    <property type="entry name" value="CHROMOSOME-PARTITIONING PROTEIN PARB-RELATED"/>
    <property type="match status" value="1"/>
</dbReference>
<dbReference type="InterPro" id="IPR003115">
    <property type="entry name" value="ParB_N"/>
</dbReference>
<comment type="caution">
    <text evidence="3">The sequence shown here is derived from an EMBL/GenBank/DDBJ whole genome shotgun (WGS) entry which is preliminary data.</text>
</comment>
<evidence type="ECO:0000313" key="3">
    <source>
        <dbReference type="EMBL" id="MEU9576249.1"/>
    </source>
</evidence>
<feature type="compositionally biased region" description="Low complexity" evidence="1">
    <location>
        <begin position="189"/>
        <end position="207"/>
    </location>
</feature>
<evidence type="ECO:0000313" key="4">
    <source>
        <dbReference type="Proteomes" id="UP001551584"/>
    </source>
</evidence>
<dbReference type="EMBL" id="JBEZNA010000004">
    <property type="protein sequence ID" value="MEU9576249.1"/>
    <property type="molecule type" value="Genomic_DNA"/>
</dbReference>
<dbReference type="InterPro" id="IPR036086">
    <property type="entry name" value="ParB/Sulfiredoxin_sf"/>
</dbReference>
<name>A0ABV3EJ71_9ACTN</name>
<feature type="region of interest" description="Disordered" evidence="1">
    <location>
        <begin position="149"/>
        <end position="210"/>
    </location>
</feature>
<dbReference type="Proteomes" id="UP001551584">
    <property type="component" value="Unassembled WGS sequence"/>
</dbReference>
<dbReference type="InterPro" id="IPR050336">
    <property type="entry name" value="Chromosome_partition/occlusion"/>
</dbReference>
<dbReference type="Pfam" id="PF02195">
    <property type="entry name" value="ParB_N"/>
    <property type="match status" value="1"/>
</dbReference>
<feature type="compositionally biased region" description="Low complexity" evidence="1">
    <location>
        <begin position="149"/>
        <end position="166"/>
    </location>
</feature>
<evidence type="ECO:0000256" key="1">
    <source>
        <dbReference type="SAM" id="MobiDB-lite"/>
    </source>
</evidence>